<dbReference type="RefSeq" id="WP_168991556.1">
    <property type="nucleotide sequence ID" value="NZ_JACHDE010000016.1"/>
</dbReference>
<name>A0A7W8LBI8_9BURK</name>
<keyword evidence="1" id="KW-0812">Transmembrane</keyword>
<dbReference type="EMBL" id="JACHDE010000016">
    <property type="protein sequence ID" value="MBB5403969.1"/>
    <property type="molecule type" value="Genomic_DNA"/>
</dbReference>
<evidence type="ECO:0000313" key="2">
    <source>
        <dbReference type="EMBL" id="MBB5403969.1"/>
    </source>
</evidence>
<protein>
    <submittedName>
        <fullName evidence="2">Uncharacterized protein</fullName>
    </submittedName>
</protein>
<accession>A0A7W8LBI8</accession>
<dbReference type="AlphaFoldDB" id="A0A7W8LBI8"/>
<comment type="caution">
    <text evidence="2">The sequence shown here is derived from an EMBL/GenBank/DDBJ whole genome shotgun (WGS) entry which is preliminary data.</text>
</comment>
<sequence>MTSYPSNGNFPASLPAVTARGRWAGTTDDQRFVIVFGVMVLMVMANSIARAVVPCNLEIEEIWEI</sequence>
<gene>
    <name evidence="2" type="ORF">HDG41_006059</name>
</gene>
<feature type="transmembrane region" description="Helical" evidence="1">
    <location>
        <begin position="32"/>
        <end position="53"/>
    </location>
</feature>
<proteinExistence type="predicted"/>
<keyword evidence="1" id="KW-0472">Membrane</keyword>
<evidence type="ECO:0000256" key="1">
    <source>
        <dbReference type="SAM" id="Phobius"/>
    </source>
</evidence>
<keyword evidence="1" id="KW-1133">Transmembrane helix</keyword>
<reference evidence="2 3" key="1">
    <citation type="submission" date="2020-08" db="EMBL/GenBank/DDBJ databases">
        <title>Genomic Encyclopedia of Type Strains, Phase IV (KMG-V): Genome sequencing to study the core and pangenomes of soil and plant-associated prokaryotes.</title>
        <authorList>
            <person name="Whitman W."/>
        </authorList>
    </citation>
    <scope>NUCLEOTIDE SEQUENCE [LARGE SCALE GENOMIC DNA]</scope>
    <source>
        <strain evidence="2 3">JPY162</strain>
    </source>
</reference>
<organism evidence="2 3">
    <name type="scientific">Paraburkholderia youngii</name>
    <dbReference type="NCBI Taxonomy" id="2782701"/>
    <lineage>
        <taxon>Bacteria</taxon>
        <taxon>Pseudomonadati</taxon>
        <taxon>Pseudomonadota</taxon>
        <taxon>Betaproteobacteria</taxon>
        <taxon>Burkholderiales</taxon>
        <taxon>Burkholderiaceae</taxon>
        <taxon>Paraburkholderia</taxon>
    </lineage>
</organism>
<dbReference type="Proteomes" id="UP000592820">
    <property type="component" value="Unassembled WGS sequence"/>
</dbReference>
<evidence type="ECO:0000313" key="3">
    <source>
        <dbReference type="Proteomes" id="UP000592820"/>
    </source>
</evidence>